<accession>A0A2K8MM19</accession>
<feature type="repeat" description="ANK" evidence="3">
    <location>
        <begin position="277"/>
        <end position="309"/>
    </location>
</feature>
<dbReference type="PRINTS" id="PR01415">
    <property type="entry name" value="ANKYRIN"/>
</dbReference>
<feature type="repeat" description="ANK" evidence="3">
    <location>
        <begin position="202"/>
        <end position="228"/>
    </location>
</feature>
<evidence type="ECO:0000256" key="3">
    <source>
        <dbReference type="PROSITE-ProRule" id="PRU00023"/>
    </source>
</evidence>
<dbReference type="SUPFAM" id="SSF48403">
    <property type="entry name" value="Ankyrin repeat"/>
    <property type="match status" value="1"/>
</dbReference>
<evidence type="ECO:0000256" key="2">
    <source>
        <dbReference type="ARBA" id="ARBA00023043"/>
    </source>
</evidence>
<dbReference type="Gene3D" id="1.25.40.20">
    <property type="entry name" value="Ankyrin repeat-containing domain"/>
    <property type="match status" value="3"/>
</dbReference>
<evidence type="ECO:0000313" key="5">
    <source>
        <dbReference type="Proteomes" id="UP000229081"/>
    </source>
</evidence>
<dbReference type="RefSeq" id="WP_100284661.1">
    <property type="nucleotide sequence ID" value="NZ_CP024924.1"/>
</dbReference>
<feature type="repeat" description="ANK" evidence="3">
    <location>
        <begin position="65"/>
        <end position="97"/>
    </location>
</feature>
<name>A0A2K8MM19_9SPHN</name>
<protein>
    <submittedName>
        <fullName evidence="4">Uncharacterized protein</fullName>
    </submittedName>
</protein>
<dbReference type="PROSITE" id="PS50297">
    <property type="entry name" value="ANK_REP_REGION"/>
    <property type="match status" value="5"/>
</dbReference>
<dbReference type="Pfam" id="PF00023">
    <property type="entry name" value="Ank"/>
    <property type="match status" value="1"/>
</dbReference>
<dbReference type="SMART" id="SM00248">
    <property type="entry name" value="ANK"/>
    <property type="match status" value="7"/>
</dbReference>
<dbReference type="AlphaFoldDB" id="A0A2K8MM19"/>
<organism evidence="4 5">
    <name type="scientific">Sphingomonas psychrotolerans</name>
    <dbReference type="NCBI Taxonomy" id="1327635"/>
    <lineage>
        <taxon>Bacteria</taxon>
        <taxon>Pseudomonadati</taxon>
        <taxon>Pseudomonadota</taxon>
        <taxon>Alphaproteobacteria</taxon>
        <taxon>Sphingomonadales</taxon>
        <taxon>Sphingomonadaceae</taxon>
        <taxon>Sphingomonas</taxon>
    </lineage>
</organism>
<dbReference type="InterPro" id="IPR002110">
    <property type="entry name" value="Ankyrin_rpt"/>
</dbReference>
<feature type="repeat" description="ANK" evidence="3">
    <location>
        <begin position="31"/>
        <end position="63"/>
    </location>
</feature>
<dbReference type="PANTHER" id="PTHR24171">
    <property type="entry name" value="ANKYRIN REPEAT DOMAIN-CONTAINING PROTEIN 39-RELATED"/>
    <property type="match status" value="1"/>
</dbReference>
<gene>
    <name evidence="4" type="ORF">CVN68_22440</name>
</gene>
<keyword evidence="2 3" id="KW-0040">ANK repeat</keyword>
<dbReference type="EMBL" id="CP024924">
    <property type="protein sequence ID" value="ATY34875.1"/>
    <property type="molecule type" value="Genomic_DNA"/>
</dbReference>
<evidence type="ECO:0000313" key="4">
    <source>
        <dbReference type="EMBL" id="ATY34875.1"/>
    </source>
</evidence>
<dbReference type="KEGG" id="sphc:CVN68_22440"/>
<feature type="repeat" description="ANK" evidence="3">
    <location>
        <begin position="99"/>
        <end position="131"/>
    </location>
</feature>
<evidence type="ECO:0000256" key="1">
    <source>
        <dbReference type="ARBA" id="ARBA00022737"/>
    </source>
</evidence>
<dbReference type="Proteomes" id="UP000229081">
    <property type="component" value="Plasmid unnamed"/>
</dbReference>
<keyword evidence="4" id="KW-0614">Plasmid</keyword>
<proteinExistence type="predicted"/>
<sequence>MSLDEAIRAGDVAAARVALGDSTDVDRRDADGFTPLMMAAGLGQTLMVELLLTAGADLLAVEPRMGATVLHKAAQSGSPAVIRLLLDCGAFVDQQTPVLGNTPLMDAVLHKHEGAVQLLLDRGARTGIRNHWHQTALELAQEDGSEAIARAIVLHETASAEQLAGSALIVAIKEGDVGEARRLIAEGTDVNQRIPVTGTVEDDYTALGIAVRTRQVEIVHLLLDAGADPHGEIGLMRGTAIHEAAFLGYAHVLRVLLQGLDRGGVGSRGLDAQGPYNGLTALHDAVWHGHVEAAQILVEHGASLGLRTHSGQTPRELASLYGYEDLARILAKAE</sequence>
<dbReference type="OrthoDB" id="7492287at2"/>
<keyword evidence="5" id="KW-1185">Reference proteome</keyword>
<dbReference type="Pfam" id="PF12796">
    <property type="entry name" value="Ank_2"/>
    <property type="match status" value="3"/>
</dbReference>
<reference evidence="4 5" key="1">
    <citation type="submission" date="2017-11" db="EMBL/GenBank/DDBJ databases">
        <title>Complete genome sequence of Sphingomonas sp. Strain Cra20, a psychrotolerant potential plant growth promoting rhizobacteria.</title>
        <authorList>
            <person name="Luo Y."/>
        </authorList>
    </citation>
    <scope>NUCLEOTIDE SEQUENCE [LARGE SCALE GENOMIC DNA]</scope>
    <source>
        <strain evidence="4 5">Cra20</strain>
        <plasmid evidence="4 5">unnamed</plasmid>
    </source>
</reference>
<geneLocation type="plasmid" evidence="4 5">
    <name>unnamed</name>
</geneLocation>
<dbReference type="InterPro" id="IPR036770">
    <property type="entry name" value="Ankyrin_rpt-contain_sf"/>
</dbReference>
<keyword evidence="1" id="KW-0677">Repeat</keyword>
<dbReference type="PROSITE" id="PS50088">
    <property type="entry name" value="ANK_REPEAT"/>
    <property type="match status" value="5"/>
</dbReference>